<keyword evidence="3" id="KW-0238">DNA-binding</keyword>
<dbReference type="RefSeq" id="WP_130528590.1">
    <property type="nucleotide sequence ID" value="NZ_SHMD01000001.1"/>
</dbReference>
<dbReference type="SUPFAM" id="SSF54171">
    <property type="entry name" value="DNA-binding domain"/>
    <property type="match status" value="1"/>
</dbReference>
<dbReference type="Gene3D" id="3.30.160.60">
    <property type="entry name" value="Classic Zinc Finger"/>
    <property type="match status" value="1"/>
</dbReference>
<evidence type="ECO:0000313" key="7">
    <source>
        <dbReference type="EMBL" id="TAA19214.1"/>
    </source>
</evidence>
<organism evidence="7 8">
    <name type="scientific">Pseudoxanthomonas winnipegensis</name>
    <dbReference type="NCBI Taxonomy" id="2480810"/>
    <lineage>
        <taxon>Bacteria</taxon>
        <taxon>Pseudomonadati</taxon>
        <taxon>Pseudomonadota</taxon>
        <taxon>Gammaproteobacteria</taxon>
        <taxon>Lysobacterales</taxon>
        <taxon>Lysobacteraceae</taxon>
        <taxon>Pseudoxanthomonas</taxon>
    </lineage>
</organism>
<dbReference type="InterPro" id="IPR002104">
    <property type="entry name" value="Integrase_catalytic"/>
</dbReference>
<evidence type="ECO:0000313" key="8">
    <source>
        <dbReference type="Proteomes" id="UP000293089"/>
    </source>
</evidence>
<proteinExistence type="inferred from homology"/>
<accession>A0ABY1WCY8</accession>
<dbReference type="Pfam" id="PF00589">
    <property type="entry name" value="Phage_integrase"/>
    <property type="match status" value="1"/>
</dbReference>
<comment type="caution">
    <text evidence="7">The sequence shown here is derived from an EMBL/GenBank/DDBJ whole genome shotgun (WGS) entry which is preliminary data.</text>
</comment>
<evidence type="ECO:0000256" key="3">
    <source>
        <dbReference type="ARBA" id="ARBA00023125"/>
    </source>
</evidence>
<protein>
    <submittedName>
        <fullName evidence="7">Integrase</fullName>
    </submittedName>
</protein>
<dbReference type="Gene3D" id="1.10.443.10">
    <property type="entry name" value="Intergrase catalytic core"/>
    <property type="match status" value="1"/>
</dbReference>
<feature type="domain" description="Integrase lambda-type N-terminal DNA-binding" evidence="6">
    <location>
        <begin position="2"/>
        <end position="57"/>
    </location>
</feature>
<evidence type="ECO:0000259" key="5">
    <source>
        <dbReference type="Pfam" id="PF00589"/>
    </source>
</evidence>
<dbReference type="Gene3D" id="1.10.150.130">
    <property type="match status" value="1"/>
</dbReference>
<evidence type="ECO:0000256" key="1">
    <source>
        <dbReference type="ARBA" id="ARBA00008857"/>
    </source>
</evidence>
<keyword evidence="8" id="KW-1185">Reference proteome</keyword>
<evidence type="ECO:0000256" key="2">
    <source>
        <dbReference type="ARBA" id="ARBA00022908"/>
    </source>
</evidence>
<dbReference type="InterPro" id="IPR013762">
    <property type="entry name" value="Integrase-like_cat_sf"/>
</dbReference>
<keyword evidence="4" id="KW-0233">DNA recombination</keyword>
<evidence type="ECO:0000256" key="4">
    <source>
        <dbReference type="ARBA" id="ARBA00023172"/>
    </source>
</evidence>
<evidence type="ECO:0000259" key="6">
    <source>
        <dbReference type="Pfam" id="PF09003"/>
    </source>
</evidence>
<dbReference type="EMBL" id="SHME01000003">
    <property type="protein sequence ID" value="TAA19214.1"/>
    <property type="molecule type" value="Genomic_DNA"/>
</dbReference>
<dbReference type="InterPro" id="IPR010998">
    <property type="entry name" value="Integrase_recombinase_N"/>
</dbReference>
<keyword evidence="2" id="KW-0229">DNA integration</keyword>
<dbReference type="InterPro" id="IPR011010">
    <property type="entry name" value="DNA_brk_join_enz"/>
</dbReference>
<name>A0ABY1WCY8_9GAMM</name>
<comment type="similarity">
    <text evidence="1">Belongs to the 'phage' integrase family.</text>
</comment>
<dbReference type="InterPro" id="IPR015094">
    <property type="entry name" value="Integrase_lambda-typ_DNA-bd_N"/>
</dbReference>
<gene>
    <name evidence="7" type="ORF">EA658_10090</name>
</gene>
<dbReference type="Proteomes" id="UP000293089">
    <property type="component" value="Unassembled WGS sequence"/>
</dbReference>
<feature type="domain" description="Tyr recombinase" evidence="5">
    <location>
        <begin position="174"/>
        <end position="354"/>
    </location>
</feature>
<reference evidence="7 8" key="1">
    <citation type="submission" date="2019-02" db="EMBL/GenBank/DDBJ databases">
        <title>WGS of Pseudoxanthomonas species novum from clinical isolates.</title>
        <authorList>
            <person name="Bernier A.-M."/>
            <person name="Bernard K."/>
            <person name="Vachon A."/>
        </authorList>
    </citation>
    <scope>NUCLEOTIDE SEQUENCE [LARGE SCALE GENOMIC DNA]</scope>
    <source>
        <strain evidence="8">NML 170316</strain>
    </source>
</reference>
<dbReference type="InterPro" id="IPR016177">
    <property type="entry name" value="DNA-bd_dom_sf"/>
</dbReference>
<dbReference type="SUPFAM" id="SSF56349">
    <property type="entry name" value="DNA breaking-rejoining enzymes"/>
    <property type="match status" value="1"/>
</dbReference>
<sequence>MMGRTRSKARAGWPANLYPNRDGYKYRHPATRKETWMGRDKAKAFAAARQLNALLEQSVDLVAKVAGAGATVADAIDVFLKDDVPARNWAPKTAENYTSVINRIRKGFGAMSLDTLSVKDCATFIREVTESERGRQQFRLVLGWILACAVEEGWIDTNPALVTRKFHHARKRERLTKETYRAIHAAAPAWVRLAMDISLMTLLRREDVVLLKFSDQRDGHLWVVPAKTEGSTGLRLKIAVDPDLAAMISAARDAVVSPYVVHRLPEKARPSDKRAKDRAHHTQVLPEQLSRAFAVARDAARAAGADIPEDHPPTFHEIRSLGGALLRSEKGWTEKQVQALMGHSSEAMTRVYLDGHEVPWSEVSTGAVRIS</sequence>
<dbReference type="Pfam" id="PF09003">
    <property type="entry name" value="Arm-DNA-bind_1"/>
    <property type="match status" value="1"/>
</dbReference>